<gene>
    <name evidence="1" type="ORF">MNBD_IGNAVI01-3190</name>
</gene>
<dbReference type="Pfam" id="PF12836">
    <property type="entry name" value="HHH_3"/>
    <property type="match status" value="1"/>
</dbReference>
<dbReference type="InterPro" id="IPR051675">
    <property type="entry name" value="Endo/Exo/Phosphatase_dom_1"/>
</dbReference>
<proteinExistence type="predicted"/>
<dbReference type="InterPro" id="IPR010994">
    <property type="entry name" value="RuvA_2-like"/>
</dbReference>
<dbReference type="EMBL" id="UOGD01000330">
    <property type="protein sequence ID" value="VAX26286.1"/>
    <property type="molecule type" value="Genomic_DNA"/>
</dbReference>
<organism evidence="1">
    <name type="scientific">hydrothermal vent metagenome</name>
    <dbReference type="NCBI Taxonomy" id="652676"/>
    <lineage>
        <taxon>unclassified sequences</taxon>
        <taxon>metagenomes</taxon>
        <taxon>ecological metagenomes</taxon>
    </lineage>
</organism>
<dbReference type="Gene3D" id="1.10.150.280">
    <property type="entry name" value="AF1531-like domain"/>
    <property type="match status" value="1"/>
</dbReference>
<reference evidence="1" key="1">
    <citation type="submission" date="2018-06" db="EMBL/GenBank/DDBJ databases">
        <authorList>
            <person name="Zhirakovskaya E."/>
        </authorList>
    </citation>
    <scope>NUCLEOTIDE SEQUENCE</scope>
</reference>
<dbReference type="PANTHER" id="PTHR21180">
    <property type="entry name" value="ENDONUCLEASE/EXONUCLEASE/PHOSPHATASE FAMILY DOMAIN-CONTAINING PROTEIN 1"/>
    <property type="match status" value="1"/>
</dbReference>
<evidence type="ECO:0000313" key="1">
    <source>
        <dbReference type="EMBL" id="VAX26286.1"/>
    </source>
</evidence>
<dbReference type="SUPFAM" id="SSF47781">
    <property type="entry name" value="RuvA domain 2-like"/>
    <property type="match status" value="1"/>
</dbReference>
<protein>
    <recommendedName>
        <fullName evidence="2">Helix-hairpin-helix domain-containing protein</fullName>
    </recommendedName>
</protein>
<accession>A0A3B1C6Y7</accession>
<dbReference type="AlphaFoldDB" id="A0A3B1C6Y7"/>
<name>A0A3B1C6Y7_9ZZZZ</name>
<dbReference type="PANTHER" id="PTHR21180:SF32">
    <property type="entry name" value="ENDONUCLEASE_EXONUCLEASE_PHOSPHATASE FAMILY DOMAIN-CONTAINING PROTEIN 1"/>
    <property type="match status" value="1"/>
</dbReference>
<evidence type="ECO:0008006" key="2">
    <source>
        <dbReference type="Google" id="ProtNLM"/>
    </source>
</evidence>
<feature type="non-terminal residue" evidence="1">
    <location>
        <position position="406"/>
    </location>
</feature>
<sequence>MRSGNKIINLFLFCLTFPALLYSQQDSTVTVEYILDNILDEATIEKEDSQLYDFIEQLLENPVNINTATETELMSIPFMDIESADNIINYRKKHGKFFSTNEIKMIGGLSTVLSKTLKYFVVVKSPSAGSAPPFIGLYSLKFRSRFIQDMQERKGFIDTIYSGSATKAYNRVKFQVNPKISMGGLIEKDAGEKSYWDFYSAHVLIRDIIPSTQIIFGDYTIEFGQGLSMWSPYSFSKSSDATNTVIKRSRNISPYTSSGESNFLRGAAVNTRIKDLSITAFYSSLSLDAVLYPGSIFSSIRNDGFHRTSNEVLSANNIRDKTYGANLSYNFFNKVNVGVLYYQKSFDHTFQPNNYSAVDGNKFQFASLSYDASIKNIFIIGELSYFHDSFASINTIQIALVKNFII</sequence>